<dbReference type="STRING" id="1442598.GCA_000522465_00910"/>
<keyword evidence="1" id="KW-1133">Transmembrane helix</keyword>
<protein>
    <recommendedName>
        <fullName evidence="6">Cytochrome oxidase Cu insertion factor, SCO1/SenC/PrrC family</fullName>
    </recommendedName>
</protein>
<organism evidence="2 5">
    <name type="scientific">Aliarcobacter cibarius</name>
    <dbReference type="NCBI Taxonomy" id="255507"/>
    <lineage>
        <taxon>Bacteria</taxon>
        <taxon>Pseudomonadati</taxon>
        <taxon>Campylobacterota</taxon>
        <taxon>Epsilonproteobacteria</taxon>
        <taxon>Campylobacterales</taxon>
        <taxon>Arcobacteraceae</taxon>
        <taxon>Aliarcobacter</taxon>
    </lineage>
</organism>
<reference evidence="3 4" key="1">
    <citation type="submission" date="2019-05" db="EMBL/GenBank/DDBJ databases">
        <title>Arcobacter cibarius and Arcobacter thereius providing challenges in identification an antibiotic susceptibility and Quinolone resistance.</title>
        <authorList>
            <person name="Busch A."/>
            <person name="Hanel I."/>
            <person name="Hotzel H."/>
            <person name="Tomaso H."/>
        </authorList>
    </citation>
    <scope>NUCLEOTIDE SEQUENCE [LARGE SCALE GENOMIC DNA]</scope>
    <source>
        <strain evidence="3 4">16CS0831-2</strain>
    </source>
</reference>
<dbReference type="KEGG" id="acib:ACBT_1347"/>
<evidence type="ECO:0000313" key="4">
    <source>
        <dbReference type="Proteomes" id="UP000305417"/>
    </source>
</evidence>
<accession>A0A5J6RLE2</accession>
<evidence type="ECO:0000313" key="2">
    <source>
        <dbReference type="EMBL" id="QKJ27256.1"/>
    </source>
</evidence>
<gene>
    <name evidence="2" type="ORF">ACBT_1347</name>
    <name evidence="3" type="ORF">FE247_01180</name>
</gene>
<dbReference type="Proteomes" id="UP000509513">
    <property type="component" value="Chromosome"/>
</dbReference>
<dbReference type="Proteomes" id="UP000305417">
    <property type="component" value="Unassembled WGS sequence"/>
</dbReference>
<evidence type="ECO:0000313" key="3">
    <source>
        <dbReference type="EMBL" id="TLT01525.1"/>
    </source>
</evidence>
<dbReference type="AlphaFoldDB" id="A0A5J6RLE2"/>
<dbReference type="EMBL" id="VBUC01000002">
    <property type="protein sequence ID" value="TLT01525.1"/>
    <property type="molecule type" value="Genomic_DNA"/>
</dbReference>
<reference evidence="2 5" key="2">
    <citation type="submission" date="2020-05" db="EMBL/GenBank/DDBJ databases">
        <title>Complete genome sequencing of Campylobacter and Arcobacter type strains.</title>
        <authorList>
            <person name="Miller W.G."/>
            <person name="Yee E."/>
        </authorList>
    </citation>
    <scope>NUCLEOTIDE SEQUENCE [LARGE SCALE GENOMIC DNA]</scope>
    <source>
        <strain evidence="2 5">LMG 21996</strain>
    </source>
</reference>
<evidence type="ECO:0008006" key="6">
    <source>
        <dbReference type="Google" id="ProtNLM"/>
    </source>
</evidence>
<dbReference type="RefSeq" id="WP_024775045.1">
    <property type="nucleotide sequence ID" value="NZ_CP043857.1"/>
</dbReference>
<evidence type="ECO:0000313" key="5">
    <source>
        <dbReference type="Proteomes" id="UP000509513"/>
    </source>
</evidence>
<feature type="transmembrane region" description="Helical" evidence="1">
    <location>
        <begin position="7"/>
        <end position="23"/>
    </location>
</feature>
<dbReference type="EMBL" id="CP054051">
    <property type="protein sequence ID" value="QKJ27256.1"/>
    <property type="molecule type" value="Genomic_DNA"/>
</dbReference>
<evidence type="ECO:0000256" key="1">
    <source>
        <dbReference type="SAM" id="Phobius"/>
    </source>
</evidence>
<keyword evidence="4" id="KW-1185">Reference proteome</keyword>
<keyword evidence="1" id="KW-0472">Membrane</keyword>
<sequence length="186" mass="21691">MKNIFKVVLLGIIGFGFLVYLTIPSEKIEKIEKVEKVVENLPKYFEIIGKDVKKEELFKKDSYIVLLNHDSLAVFKELYKKVDKNIVLIANISNTPWLIKNIAVDDELEKMYKESKIPLINDSNAQFRRFFQLNDDSQNMYIIYKVLENNQIVKIYQGSVKRGALQEGINIDELNKNLDEFLANLK</sequence>
<proteinExistence type="predicted"/>
<name>A0A5J6RLE2_9BACT</name>
<keyword evidence="1" id="KW-0812">Transmembrane</keyword>